<dbReference type="Pfam" id="PF01609">
    <property type="entry name" value="DDE_Tnp_1"/>
    <property type="match status" value="1"/>
</dbReference>
<feature type="non-terminal residue" evidence="2">
    <location>
        <position position="204"/>
    </location>
</feature>
<reference evidence="2" key="1">
    <citation type="submission" date="2013-08" db="EMBL/GenBank/DDBJ databases">
        <authorList>
            <person name="Mendez C."/>
            <person name="Richter M."/>
            <person name="Ferrer M."/>
            <person name="Sanchez J."/>
        </authorList>
    </citation>
    <scope>NUCLEOTIDE SEQUENCE</scope>
</reference>
<proteinExistence type="predicted"/>
<dbReference type="EMBL" id="AUZY01003001">
    <property type="protein sequence ID" value="EQD70837.1"/>
    <property type="molecule type" value="Genomic_DNA"/>
</dbReference>
<name>T1BM35_9ZZZZ</name>
<sequence length="204" mass="24570">FFIIPLKRNSKLIDYSTGTERHFMFEDRPVFYSRYERDGRTLYTFRNDFLRAEEEKDYLRRHEKGSKPTFRKIRERMGTISVTTNLKASGEIVYGMLKSRADIEQSYDTFKNTIHGDRTYVRDDFQMQGWTFINFLALILHYRIYNLLRKHDLLKRHSPEDVIRHLERVSMLKIGEEWKMSEIPKKTRDIIEALEMPIMQKSGS</sequence>
<dbReference type="GO" id="GO:0004803">
    <property type="term" value="F:transposase activity"/>
    <property type="evidence" value="ECO:0007669"/>
    <property type="project" value="InterPro"/>
</dbReference>
<dbReference type="GO" id="GO:0006313">
    <property type="term" value="P:DNA transposition"/>
    <property type="evidence" value="ECO:0007669"/>
    <property type="project" value="InterPro"/>
</dbReference>
<dbReference type="AlphaFoldDB" id="T1BM35"/>
<dbReference type="GO" id="GO:0003677">
    <property type="term" value="F:DNA binding"/>
    <property type="evidence" value="ECO:0007669"/>
    <property type="project" value="InterPro"/>
</dbReference>
<evidence type="ECO:0000259" key="1">
    <source>
        <dbReference type="Pfam" id="PF01609"/>
    </source>
</evidence>
<comment type="caution">
    <text evidence="2">The sequence shown here is derived from an EMBL/GenBank/DDBJ whole genome shotgun (WGS) entry which is preliminary data.</text>
</comment>
<feature type="non-terminal residue" evidence="2">
    <location>
        <position position="1"/>
    </location>
</feature>
<reference evidence="2" key="2">
    <citation type="journal article" date="2014" name="ISME J.">
        <title>Microbial stratification in low pH oxic and suboxic macroscopic growths along an acid mine drainage.</title>
        <authorList>
            <person name="Mendez-Garcia C."/>
            <person name="Mesa V."/>
            <person name="Sprenger R.R."/>
            <person name="Richter M."/>
            <person name="Diez M.S."/>
            <person name="Solano J."/>
            <person name="Bargiela R."/>
            <person name="Golyshina O.V."/>
            <person name="Manteca A."/>
            <person name="Ramos J.L."/>
            <person name="Gallego J.R."/>
            <person name="Llorente I."/>
            <person name="Martins Dos Santos V.A."/>
            <person name="Jensen O.N."/>
            <person name="Pelaez A.I."/>
            <person name="Sanchez J."/>
            <person name="Ferrer M."/>
        </authorList>
    </citation>
    <scope>NUCLEOTIDE SEQUENCE</scope>
</reference>
<protein>
    <recommendedName>
        <fullName evidence="1">Transposase IS4-like domain-containing protein</fullName>
    </recommendedName>
</protein>
<feature type="domain" description="Transposase IS4-like" evidence="1">
    <location>
        <begin position="2"/>
        <end position="140"/>
    </location>
</feature>
<evidence type="ECO:0000313" key="2">
    <source>
        <dbReference type="EMBL" id="EQD70837.1"/>
    </source>
</evidence>
<gene>
    <name evidence="2" type="ORF">B1B_04783</name>
</gene>
<dbReference type="InterPro" id="IPR002559">
    <property type="entry name" value="Transposase_11"/>
</dbReference>
<accession>T1BM35</accession>
<organism evidence="2">
    <name type="scientific">mine drainage metagenome</name>
    <dbReference type="NCBI Taxonomy" id="410659"/>
    <lineage>
        <taxon>unclassified sequences</taxon>
        <taxon>metagenomes</taxon>
        <taxon>ecological metagenomes</taxon>
    </lineage>
</organism>